<dbReference type="InterPro" id="IPR029063">
    <property type="entry name" value="SAM-dependent_MTases_sf"/>
</dbReference>
<evidence type="ECO:0000256" key="6">
    <source>
        <dbReference type="SAM" id="MobiDB-lite"/>
    </source>
</evidence>
<evidence type="ECO:0000256" key="2">
    <source>
        <dbReference type="ARBA" id="ARBA00022679"/>
    </source>
</evidence>
<comment type="similarity">
    <text evidence="4">Belongs to the class I-like SAM-binding methyltransferase superfamily. RNA M5U methyltransferase family.</text>
</comment>
<feature type="binding site" evidence="4">
    <location>
        <position position="244"/>
    </location>
    <ligand>
        <name>S-adenosyl-L-methionine</name>
        <dbReference type="ChEBI" id="CHEBI:59789"/>
    </ligand>
</feature>
<dbReference type="Gene3D" id="2.40.50.1070">
    <property type="match status" value="1"/>
</dbReference>
<keyword evidence="9" id="KW-1185">Reference proteome</keyword>
<dbReference type="RefSeq" id="WP_344337962.1">
    <property type="nucleotide sequence ID" value="NZ_BAAAPZ010000017.1"/>
</dbReference>
<keyword evidence="2 4" id="KW-0808">Transferase</keyword>
<dbReference type="EMBL" id="BAAAPZ010000017">
    <property type="protein sequence ID" value="GAA2104030.1"/>
    <property type="molecule type" value="Genomic_DNA"/>
</dbReference>
<feature type="binding site" evidence="4">
    <location>
        <position position="399"/>
    </location>
    <ligand>
        <name>S-adenosyl-L-methionine</name>
        <dbReference type="ChEBI" id="CHEBI:59789"/>
    </ligand>
</feature>
<dbReference type="PANTHER" id="PTHR11061">
    <property type="entry name" value="RNA M5U METHYLTRANSFERASE"/>
    <property type="match status" value="1"/>
</dbReference>
<dbReference type="PROSITE" id="PS01230">
    <property type="entry name" value="TRMA_1"/>
    <property type="match status" value="1"/>
</dbReference>
<evidence type="ECO:0000313" key="8">
    <source>
        <dbReference type="EMBL" id="GAA2104030.1"/>
    </source>
</evidence>
<dbReference type="PROSITE" id="PS51687">
    <property type="entry name" value="SAM_MT_RNA_M5U"/>
    <property type="match status" value="1"/>
</dbReference>
<evidence type="ECO:0000256" key="4">
    <source>
        <dbReference type="PROSITE-ProRule" id="PRU01024"/>
    </source>
</evidence>
<feature type="region of interest" description="Disordered" evidence="6">
    <location>
        <begin position="278"/>
        <end position="301"/>
    </location>
</feature>
<dbReference type="InterPro" id="IPR025714">
    <property type="entry name" value="Methyltranfer_dom"/>
</dbReference>
<dbReference type="Pfam" id="PF13847">
    <property type="entry name" value="Methyltransf_31"/>
    <property type="match status" value="1"/>
</dbReference>
<comment type="caution">
    <text evidence="8">The sequence shown here is derived from an EMBL/GenBank/DDBJ whole genome shotgun (WGS) entry which is preliminary data.</text>
</comment>
<feature type="active site" evidence="5">
    <location>
        <position position="426"/>
    </location>
</feature>
<keyword evidence="3 4" id="KW-0949">S-adenosyl-L-methionine</keyword>
<dbReference type="Pfam" id="PF05958">
    <property type="entry name" value="tRNA_U5-meth_tr"/>
    <property type="match status" value="1"/>
</dbReference>
<evidence type="ECO:0000256" key="1">
    <source>
        <dbReference type="ARBA" id="ARBA00022603"/>
    </source>
</evidence>
<organism evidence="8 9">
    <name type="scientific">Brevibacterium salitolerans</name>
    <dbReference type="NCBI Taxonomy" id="1403566"/>
    <lineage>
        <taxon>Bacteria</taxon>
        <taxon>Bacillati</taxon>
        <taxon>Actinomycetota</taxon>
        <taxon>Actinomycetes</taxon>
        <taxon>Micrococcales</taxon>
        <taxon>Brevibacteriaceae</taxon>
        <taxon>Brevibacterium</taxon>
    </lineage>
</organism>
<evidence type="ECO:0000256" key="3">
    <source>
        <dbReference type="ARBA" id="ARBA00022691"/>
    </source>
</evidence>
<dbReference type="InterPro" id="IPR030390">
    <property type="entry name" value="MeTrfase_TrmA_AS"/>
</dbReference>
<feature type="binding site" evidence="4">
    <location>
        <position position="315"/>
    </location>
    <ligand>
        <name>S-adenosyl-L-methionine</name>
        <dbReference type="ChEBI" id="CHEBI:59789"/>
    </ligand>
</feature>
<evidence type="ECO:0000256" key="5">
    <source>
        <dbReference type="PROSITE-ProRule" id="PRU10015"/>
    </source>
</evidence>
<dbReference type="CDD" id="cd02440">
    <property type="entry name" value="AdoMet_MTases"/>
    <property type="match status" value="1"/>
</dbReference>
<accession>A0ABN2X599</accession>
<proteinExistence type="inferred from homology"/>
<feature type="domain" description="Methyltransferase" evidence="7">
    <location>
        <begin position="308"/>
        <end position="371"/>
    </location>
</feature>
<name>A0ABN2X599_9MICO</name>
<protein>
    <submittedName>
        <fullName evidence="8">23S rRNA (Uracil(747)-C(5))-methyltransferase RlmC</fullName>
    </submittedName>
</protein>
<dbReference type="SUPFAM" id="SSF53335">
    <property type="entry name" value="S-adenosyl-L-methionine-dependent methyltransferases"/>
    <property type="match status" value="1"/>
</dbReference>
<dbReference type="PANTHER" id="PTHR11061:SF30">
    <property type="entry name" value="TRNA (URACIL(54)-C(5))-METHYLTRANSFERASE"/>
    <property type="match status" value="1"/>
</dbReference>
<gene>
    <name evidence="8" type="primary">rlmC</name>
    <name evidence="8" type="ORF">GCM10009823_28400</name>
</gene>
<feature type="active site" description="Nucleophile" evidence="4">
    <location>
        <position position="426"/>
    </location>
</feature>
<keyword evidence="1 4" id="KW-0489">Methyltransferase</keyword>
<dbReference type="Proteomes" id="UP001500984">
    <property type="component" value="Unassembled WGS sequence"/>
</dbReference>
<dbReference type="Gene3D" id="3.40.50.150">
    <property type="entry name" value="Vaccinia Virus protein VP39"/>
    <property type="match status" value="1"/>
</dbReference>
<sequence>MNELLSVPQRTLLACAHFDAHECRSCTLLPVATEDRLTRVQAEVAALLDPYADVRSADRTAASGTPAVHATASGSYWGAPVRSPLAGFRNKAKMVVSGTAEAPVLGILDEDGAGVDLSDCPLYPAPVHAALAALPGLIRRAQVPPYSVSRRRGQLKHVLVTASDAGELMVRFVLRDATPVARIREHIGLLTEAVPGVRVVTANLQPEHSAVLEGPEEVHIWGEDALTVRQGRIPLRVRPQSFLQTNTAVASQLYVQAAEWADAAEAAFRAEAAVRADDDGFPAGGGELRTESDRAEGSGLRAGGDEEEFVVWDLFCGVGGFALHCARPREEHSSRRVIGVEVSAEAIASAQATAAQLGLEAEFHAADATTFASGAGTGAGTAASASGPPLPRPDLLIVNPPRRGLGRGLAEWVQDSGIREVIYSSCSPRTLARDLASMPAYRVTAARLLDMFPHTAHSEVVVRLRRTAG</sequence>
<reference evidence="8 9" key="1">
    <citation type="journal article" date="2019" name="Int. J. Syst. Evol. Microbiol.">
        <title>The Global Catalogue of Microorganisms (GCM) 10K type strain sequencing project: providing services to taxonomists for standard genome sequencing and annotation.</title>
        <authorList>
            <consortium name="The Broad Institute Genomics Platform"/>
            <consortium name="The Broad Institute Genome Sequencing Center for Infectious Disease"/>
            <person name="Wu L."/>
            <person name="Ma J."/>
        </authorList>
    </citation>
    <scope>NUCLEOTIDE SEQUENCE [LARGE SCALE GENOMIC DNA]</scope>
    <source>
        <strain evidence="8 9">JCM 15900</strain>
    </source>
</reference>
<dbReference type="InterPro" id="IPR010280">
    <property type="entry name" value="U5_MeTrfase_fam"/>
</dbReference>
<feature type="binding site" evidence="4">
    <location>
        <position position="341"/>
    </location>
    <ligand>
        <name>S-adenosyl-L-methionine</name>
        <dbReference type="ChEBI" id="CHEBI:59789"/>
    </ligand>
</feature>
<evidence type="ECO:0000313" key="9">
    <source>
        <dbReference type="Proteomes" id="UP001500984"/>
    </source>
</evidence>
<evidence type="ECO:0000259" key="7">
    <source>
        <dbReference type="Pfam" id="PF13847"/>
    </source>
</evidence>